<evidence type="ECO:0000313" key="3">
    <source>
        <dbReference type="Proteomes" id="UP001595621"/>
    </source>
</evidence>
<dbReference type="EMBL" id="JBHRTD010000001">
    <property type="protein sequence ID" value="MFC3136748.1"/>
    <property type="molecule type" value="Genomic_DNA"/>
</dbReference>
<name>A0ABV7G8S1_9GAMM</name>
<dbReference type="RefSeq" id="WP_283106475.1">
    <property type="nucleotide sequence ID" value="NZ_JAKILF010000005.1"/>
</dbReference>
<protein>
    <submittedName>
        <fullName evidence="2">Uncharacterized protein</fullName>
    </submittedName>
</protein>
<keyword evidence="1" id="KW-0472">Membrane</keyword>
<sequence length="41" mass="4443">MLAFLRANLGLIVFILLFLAAVLGGIWWVEASLAGQEVVID</sequence>
<keyword evidence="1" id="KW-1133">Transmembrane helix</keyword>
<comment type="caution">
    <text evidence="2">The sequence shown here is derived from an EMBL/GenBank/DDBJ whole genome shotgun (WGS) entry which is preliminary data.</text>
</comment>
<feature type="transmembrane region" description="Helical" evidence="1">
    <location>
        <begin position="7"/>
        <end position="29"/>
    </location>
</feature>
<organism evidence="2 3">
    <name type="scientific">Shewanella submarina</name>
    <dbReference type="NCBI Taxonomy" id="2016376"/>
    <lineage>
        <taxon>Bacteria</taxon>
        <taxon>Pseudomonadati</taxon>
        <taxon>Pseudomonadota</taxon>
        <taxon>Gammaproteobacteria</taxon>
        <taxon>Alteromonadales</taxon>
        <taxon>Shewanellaceae</taxon>
        <taxon>Shewanella</taxon>
    </lineage>
</organism>
<reference evidence="3" key="1">
    <citation type="journal article" date="2019" name="Int. J. Syst. Evol. Microbiol.">
        <title>The Global Catalogue of Microorganisms (GCM) 10K type strain sequencing project: providing services to taxonomists for standard genome sequencing and annotation.</title>
        <authorList>
            <consortium name="The Broad Institute Genomics Platform"/>
            <consortium name="The Broad Institute Genome Sequencing Center for Infectious Disease"/>
            <person name="Wu L."/>
            <person name="Ma J."/>
        </authorList>
    </citation>
    <scope>NUCLEOTIDE SEQUENCE [LARGE SCALE GENOMIC DNA]</scope>
    <source>
        <strain evidence="3">KCTC 52277</strain>
    </source>
</reference>
<keyword evidence="3" id="KW-1185">Reference proteome</keyword>
<dbReference type="Proteomes" id="UP001595621">
    <property type="component" value="Unassembled WGS sequence"/>
</dbReference>
<proteinExistence type="predicted"/>
<gene>
    <name evidence="2" type="ORF">ACFOE0_00890</name>
</gene>
<keyword evidence="1" id="KW-0812">Transmembrane</keyword>
<evidence type="ECO:0000313" key="2">
    <source>
        <dbReference type="EMBL" id="MFC3136748.1"/>
    </source>
</evidence>
<evidence type="ECO:0000256" key="1">
    <source>
        <dbReference type="SAM" id="Phobius"/>
    </source>
</evidence>
<accession>A0ABV7G8S1</accession>